<feature type="non-terminal residue" evidence="1">
    <location>
        <position position="1"/>
    </location>
</feature>
<evidence type="ECO:0000313" key="2">
    <source>
        <dbReference type="Proteomes" id="UP000747542"/>
    </source>
</evidence>
<accession>A0A8J5JQV0</accession>
<organism evidence="1 2">
    <name type="scientific">Homarus americanus</name>
    <name type="common">American lobster</name>
    <dbReference type="NCBI Taxonomy" id="6706"/>
    <lineage>
        <taxon>Eukaryota</taxon>
        <taxon>Metazoa</taxon>
        <taxon>Ecdysozoa</taxon>
        <taxon>Arthropoda</taxon>
        <taxon>Crustacea</taxon>
        <taxon>Multicrustacea</taxon>
        <taxon>Malacostraca</taxon>
        <taxon>Eumalacostraca</taxon>
        <taxon>Eucarida</taxon>
        <taxon>Decapoda</taxon>
        <taxon>Pleocyemata</taxon>
        <taxon>Astacidea</taxon>
        <taxon>Nephropoidea</taxon>
        <taxon>Nephropidae</taxon>
        <taxon>Homarus</taxon>
    </lineage>
</organism>
<dbReference type="Proteomes" id="UP000747542">
    <property type="component" value="Unassembled WGS sequence"/>
</dbReference>
<proteinExistence type="predicted"/>
<reference evidence="1" key="1">
    <citation type="journal article" date="2021" name="Sci. Adv.">
        <title>The American lobster genome reveals insights on longevity, neural, and immune adaptations.</title>
        <authorList>
            <person name="Polinski J.M."/>
            <person name="Zimin A.V."/>
            <person name="Clark K.F."/>
            <person name="Kohn A.B."/>
            <person name="Sadowski N."/>
            <person name="Timp W."/>
            <person name="Ptitsyn A."/>
            <person name="Khanna P."/>
            <person name="Romanova D.Y."/>
            <person name="Williams P."/>
            <person name="Greenwood S.J."/>
            <person name="Moroz L.L."/>
            <person name="Walt D.R."/>
            <person name="Bodnar A.G."/>
        </authorList>
    </citation>
    <scope>NUCLEOTIDE SEQUENCE</scope>
    <source>
        <strain evidence="1">GMGI-L3</strain>
    </source>
</reference>
<keyword evidence="2" id="KW-1185">Reference proteome</keyword>
<dbReference type="EMBL" id="JAHLQT010033762">
    <property type="protein sequence ID" value="KAG7159208.1"/>
    <property type="molecule type" value="Genomic_DNA"/>
</dbReference>
<sequence>VQSDARSSSSECHRQTNDFRDAAQRTLDFSLSLQQRPSTLLEESGWMVGQDPQQGSYWRSPSLTRRRNYSVTPCDPVYSIALTLCTP</sequence>
<comment type="caution">
    <text evidence="1">The sequence shown here is derived from an EMBL/GenBank/DDBJ whole genome shotgun (WGS) entry which is preliminary data.</text>
</comment>
<name>A0A8J5JQV0_HOMAM</name>
<protein>
    <submittedName>
        <fullName evidence="1">Uncharacterized protein</fullName>
    </submittedName>
</protein>
<evidence type="ECO:0000313" key="1">
    <source>
        <dbReference type="EMBL" id="KAG7159208.1"/>
    </source>
</evidence>
<gene>
    <name evidence="1" type="ORF">Hamer_G016599</name>
</gene>
<dbReference type="AlphaFoldDB" id="A0A8J5JQV0"/>